<protein>
    <submittedName>
        <fullName evidence="3">Cardiolipin synthase</fullName>
    </submittedName>
</protein>
<dbReference type="InterPro" id="IPR025202">
    <property type="entry name" value="PLD-like_dom"/>
</dbReference>
<dbReference type="EMBL" id="RCVZ01000014">
    <property type="protein sequence ID" value="RLQ93473.1"/>
    <property type="molecule type" value="Genomic_DNA"/>
</dbReference>
<dbReference type="SUPFAM" id="SSF56024">
    <property type="entry name" value="Phospholipase D/nuclease"/>
    <property type="match status" value="2"/>
</dbReference>
<dbReference type="OrthoDB" id="9762009at2"/>
<gene>
    <name evidence="3" type="ORF">D9X91_17385</name>
</gene>
<feature type="transmembrane region" description="Helical" evidence="1">
    <location>
        <begin position="6"/>
        <end position="25"/>
    </location>
</feature>
<sequence length="403" mass="46508">MGWLAISGIIIGILIVLILLLILDFELGLKKYIKTAAVRTYPKRSSSMDIIASGPELFELMFADIKAATTQIYTLFYIVKDDDFSRSFLALLEQKAKQGLEVKLLVDYIGGHKIDKGALKKAQDAGVRFEFCNRPYFPYFFFSLQQRNHRKITVIDGKIGYLGGYNVGKEYIDDKPKLSPWRDYHLRMEGEGVEDLHQEFLIDWKRSSKQKDDYRHPDFSVMPKGSTEHMHFPSEGVRMEEELCRLLRETKQSLYIGTPYFIPTKKVFKEVLSAMDRGVTLKVIVPEKADHPLVKEASYPYLWEVIKRGALVHQFLNGFYHAKVLIIDGKMCDIGTANFDRRSFLLNNEMNCFIYDPVFIGRVMEVMDKDMGDSHQLTFDELKQLRKKAVLKEALAKSIQTLL</sequence>
<organism evidence="3 4">
    <name type="scientific">Falsibacillus albus</name>
    <dbReference type="NCBI Taxonomy" id="2478915"/>
    <lineage>
        <taxon>Bacteria</taxon>
        <taxon>Bacillati</taxon>
        <taxon>Bacillota</taxon>
        <taxon>Bacilli</taxon>
        <taxon>Bacillales</taxon>
        <taxon>Bacillaceae</taxon>
        <taxon>Falsibacillus</taxon>
    </lineage>
</organism>
<dbReference type="Gene3D" id="3.30.870.10">
    <property type="entry name" value="Endonuclease Chain A"/>
    <property type="match status" value="2"/>
</dbReference>
<accession>A0A3L7JRN6</accession>
<name>A0A3L7JRN6_9BACI</name>
<feature type="domain" description="PLD phosphodiesterase" evidence="2">
    <location>
        <begin position="144"/>
        <end position="171"/>
    </location>
</feature>
<dbReference type="GO" id="GO:0032049">
    <property type="term" value="P:cardiolipin biosynthetic process"/>
    <property type="evidence" value="ECO:0007669"/>
    <property type="project" value="UniProtKB-ARBA"/>
</dbReference>
<dbReference type="PROSITE" id="PS50035">
    <property type="entry name" value="PLD"/>
    <property type="match status" value="2"/>
</dbReference>
<evidence type="ECO:0000259" key="2">
    <source>
        <dbReference type="PROSITE" id="PS50035"/>
    </source>
</evidence>
<dbReference type="InterPro" id="IPR001736">
    <property type="entry name" value="PLipase_D/transphosphatidylase"/>
</dbReference>
<dbReference type="PANTHER" id="PTHR21248:SF7">
    <property type="entry name" value="MINOR CARDIOLIPIN SYNTHASE CLSB"/>
    <property type="match status" value="1"/>
</dbReference>
<dbReference type="Pfam" id="PF13091">
    <property type="entry name" value="PLDc_2"/>
    <property type="match status" value="2"/>
</dbReference>
<dbReference type="SMART" id="SM00155">
    <property type="entry name" value="PLDc"/>
    <property type="match status" value="2"/>
</dbReference>
<dbReference type="CDD" id="cd09110">
    <property type="entry name" value="PLDc_CLS_1"/>
    <property type="match status" value="1"/>
</dbReference>
<evidence type="ECO:0000313" key="3">
    <source>
        <dbReference type="EMBL" id="RLQ93473.1"/>
    </source>
</evidence>
<dbReference type="CDD" id="cd09112">
    <property type="entry name" value="PLDc_CLS_2"/>
    <property type="match status" value="1"/>
</dbReference>
<dbReference type="RefSeq" id="WP_121681924.1">
    <property type="nucleotide sequence ID" value="NZ_RCVZ01000014.1"/>
</dbReference>
<comment type="caution">
    <text evidence="3">The sequence shown here is derived from an EMBL/GenBank/DDBJ whole genome shotgun (WGS) entry which is preliminary data.</text>
</comment>
<dbReference type="GO" id="GO:0030572">
    <property type="term" value="F:phosphatidyltransferase activity"/>
    <property type="evidence" value="ECO:0007669"/>
    <property type="project" value="UniProtKB-ARBA"/>
</dbReference>
<evidence type="ECO:0000313" key="4">
    <source>
        <dbReference type="Proteomes" id="UP000276770"/>
    </source>
</evidence>
<keyword evidence="1" id="KW-0472">Membrane</keyword>
<keyword evidence="4" id="KW-1185">Reference proteome</keyword>
<proteinExistence type="predicted"/>
<feature type="domain" description="PLD phosphodiesterase" evidence="2">
    <location>
        <begin position="316"/>
        <end position="343"/>
    </location>
</feature>
<dbReference type="PANTHER" id="PTHR21248">
    <property type="entry name" value="CARDIOLIPIN SYNTHASE"/>
    <property type="match status" value="1"/>
</dbReference>
<keyword evidence="1" id="KW-0812">Transmembrane</keyword>
<dbReference type="AlphaFoldDB" id="A0A3L7JRN6"/>
<evidence type="ECO:0000256" key="1">
    <source>
        <dbReference type="SAM" id="Phobius"/>
    </source>
</evidence>
<dbReference type="Proteomes" id="UP000276770">
    <property type="component" value="Unassembled WGS sequence"/>
</dbReference>
<reference evidence="3 4" key="1">
    <citation type="submission" date="2018-10" db="EMBL/GenBank/DDBJ databases">
        <title>Falsibacillus sp. genome draft.</title>
        <authorList>
            <person name="Shi S."/>
        </authorList>
    </citation>
    <scope>NUCLEOTIDE SEQUENCE [LARGE SCALE GENOMIC DNA]</scope>
    <source>
        <strain evidence="3 4">GY 10110</strain>
    </source>
</reference>
<keyword evidence="1" id="KW-1133">Transmembrane helix</keyword>